<dbReference type="RefSeq" id="WP_380147207.1">
    <property type="nucleotide sequence ID" value="NZ_JACIDS010000006.1"/>
</dbReference>
<organism evidence="3 4">
    <name type="scientific">Kaistia hirudinis</name>
    <dbReference type="NCBI Taxonomy" id="1293440"/>
    <lineage>
        <taxon>Bacteria</taxon>
        <taxon>Pseudomonadati</taxon>
        <taxon>Pseudomonadota</taxon>
        <taxon>Alphaproteobacteria</taxon>
        <taxon>Hyphomicrobiales</taxon>
        <taxon>Kaistiaceae</taxon>
        <taxon>Kaistia</taxon>
    </lineage>
</organism>
<dbReference type="GO" id="GO:0016491">
    <property type="term" value="F:oxidoreductase activity"/>
    <property type="evidence" value="ECO:0007669"/>
    <property type="project" value="UniProtKB-KW"/>
</dbReference>
<dbReference type="AlphaFoldDB" id="A0A840AXZ6"/>
<dbReference type="PANTHER" id="PTHR43364">
    <property type="entry name" value="NADH-SPECIFIC METHYLGLYOXAL REDUCTASE-RELATED"/>
    <property type="match status" value="1"/>
</dbReference>
<keyword evidence="4" id="KW-1185">Reference proteome</keyword>
<gene>
    <name evidence="3" type="ORF">GGR25_004744</name>
</gene>
<accession>A0A840AXZ6</accession>
<comment type="caution">
    <text evidence="3">The sequence shown here is derived from an EMBL/GenBank/DDBJ whole genome shotgun (WGS) entry which is preliminary data.</text>
</comment>
<evidence type="ECO:0000313" key="3">
    <source>
        <dbReference type="EMBL" id="MBB3933671.1"/>
    </source>
</evidence>
<dbReference type="InterPro" id="IPR023210">
    <property type="entry name" value="NADP_OxRdtase_dom"/>
</dbReference>
<dbReference type="InterPro" id="IPR050523">
    <property type="entry name" value="AKR_Detox_Biosynth"/>
</dbReference>
<dbReference type="Pfam" id="PF00248">
    <property type="entry name" value="Aldo_ket_red"/>
    <property type="match status" value="1"/>
</dbReference>
<proteinExistence type="predicted"/>
<keyword evidence="1" id="KW-0560">Oxidoreductase</keyword>
<protein>
    <submittedName>
        <fullName evidence="3">Aryl-alcohol dehydrogenase-like predicted oxidoreductase</fullName>
    </submittedName>
</protein>
<sequence>MSAAMQQSSDGGQAAMARRPLGAGGPALSVLGLGTWAIGGTEWGGTDRDASIRGIHAALDAGIDWIDTAPIYGFGLSEEIVGAAIRDRRASVRVATKGGLVWGEGRGQFFFPSPRGDVHRDLAPASLRRQVEASLQRLGVDHIDLYQTHWQDETTPIAETMAALLELQAEGKIGAIGVSNVTPAQLEAYAAAGTVASVQEQFNMIDRQHEAALFPLARAHGIGVIAYSPLAMGLLSGKVTADRAFASGDARGGSRRFSGETIAAVNGFLDGIRPIATRHGQTIAQLVLAWTIAQPSVTHVLTGVRNEAQAAENVAAAAAVLSAEDLGAIDAALAAADLKVPQLYG</sequence>
<dbReference type="EMBL" id="JACIDS010000006">
    <property type="protein sequence ID" value="MBB3933671.1"/>
    <property type="molecule type" value="Genomic_DNA"/>
</dbReference>
<dbReference type="Gene3D" id="3.20.20.100">
    <property type="entry name" value="NADP-dependent oxidoreductase domain"/>
    <property type="match status" value="1"/>
</dbReference>
<dbReference type="GO" id="GO:0005829">
    <property type="term" value="C:cytosol"/>
    <property type="evidence" value="ECO:0007669"/>
    <property type="project" value="TreeGrafter"/>
</dbReference>
<dbReference type="SUPFAM" id="SSF51430">
    <property type="entry name" value="NAD(P)-linked oxidoreductase"/>
    <property type="match status" value="1"/>
</dbReference>
<name>A0A840AXZ6_9HYPH</name>
<evidence type="ECO:0000259" key="2">
    <source>
        <dbReference type="Pfam" id="PF00248"/>
    </source>
</evidence>
<dbReference type="Proteomes" id="UP000553963">
    <property type="component" value="Unassembled WGS sequence"/>
</dbReference>
<dbReference type="PANTHER" id="PTHR43364:SF4">
    <property type="entry name" value="NAD(P)-LINKED OXIDOREDUCTASE SUPERFAMILY PROTEIN"/>
    <property type="match status" value="1"/>
</dbReference>
<evidence type="ECO:0000313" key="4">
    <source>
        <dbReference type="Proteomes" id="UP000553963"/>
    </source>
</evidence>
<dbReference type="InterPro" id="IPR036812">
    <property type="entry name" value="NAD(P)_OxRdtase_dom_sf"/>
</dbReference>
<feature type="domain" description="NADP-dependent oxidoreductase" evidence="2">
    <location>
        <begin position="31"/>
        <end position="333"/>
    </location>
</feature>
<evidence type="ECO:0000256" key="1">
    <source>
        <dbReference type="ARBA" id="ARBA00023002"/>
    </source>
</evidence>
<reference evidence="3 4" key="1">
    <citation type="submission" date="2020-08" db="EMBL/GenBank/DDBJ databases">
        <title>Genomic Encyclopedia of Type Strains, Phase IV (KMG-IV): sequencing the most valuable type-strain genomes for metagenomic binning, comparative biology and taxonomic classification.</title>
        <authorList>
            <person name="Goeker M."/>
        </authorList>
    </citation>
    <scope>NUCLEOTIDE SEQUENCE [LARGE SCALE GENOMIC DNA]</scope>
    <source>
        <strain evidence="3 4">DSM 25966</strain>
    </source>
</reference>